<proteinExistence type="predicted"/>
<feature type="domain" description="CBS" evidence="4">
    <location>
        <begin position="70"/>
        <end position="128"/>
    </location>
</feature>
<dbReference type="Gene3D" id="3.10.580.10">
    <property type="entry name" value="CBS-domain"/>
    <property type="match status" value="2"/>
</dbReference>
<protein>
    <submittedName>
        <fullName evidence="5">CBS domain containing protein</fullName>
    </submittedName>
</protein>
<dbReference type="HOGENOM" id="CLU_040681_6_0_7"/>
<dbReference type="InterPro" id="IPR000644">
    <property type="entry name" value="CBS_dom"/>
</dbReference>
<reference evidence="5 6" key="1">
    <citation type="journal article" date="2010" name="Stand. Genomic Sci.">
        <title>Complete genome sequence of Desulfarculus baarsii type strain (2st14).</title>
        <authorList>
            <person name="Sun H."/>
            <person name="Spring S."/>
            <person name="Lapidus A."/>
            <person name="Davenport K."/>
            <person name="Del Rio T.G."/>
            <person name="Tice H."/>
            <person name="Nolan M."/>
            <person name="Copeland A."/>
            <person name="Cheng J.F."/>
            <person name="Lucas S."/>
            <person name="Tapia R."/>
            <person name="Goodwin L."/>
            <person name="Pitluck S."/>
            <person name="Ivanova N."/>
            <person name="Pagani I."/>
            <person name="Mavromatis K."/>
            <person name="Ovchinnikova G."/>
            <person name="Pati A."/>
            <person name="Chen A."/>
            <person name="Palaniappan K."/>
            <person name="Hauser L."/>
            <person name="Chang Y.J."/>
            <person name="Jeffries C.D."/>
            <person name="Detter J.C."/>
            <person name="Han C."/>
            <person name="Rohde M."/>
            <person name="Brambilla E."/>
            <person name="Goker M."/>
            <person name="Woyke T."/>
            <person name="Bristow J."/>
            <person name="Eisen J.A."/>
            <person name="Markowitz V."/>
            <person name="Hugenholtz P."/>
            <person name="Kyrpides N.C."/>
            <person name="Klenk H.P."/>
            <person name="Land M."/>
        </authorList>
    </citation>
    <scope>NUCLEOTIDE SEQUENCE [LARGE SCALE GENOMIC DNA]</scope>
    <source>
        <strain evidence="6">ATCC 33931 / DSM 2075 / LMG 7858 / VKM B-1802 / 2st14</strain>
    </source>
</reference>
<evidence type="ECO:0000313" key="6">
    <source>
        <dbReference type="Proteomes" id="UP000009047"/>
    </source>
</evidence>
<dbReference type="CDD" id="cd04584">
    <property type="entry name" value="CBS_pair_AcuB_like"/>
    <property type="match status" value="1"/>
</dbReference>
<dbReference type="InterPro" id="IPR046342">
    <property type="entry name" value="CBS_dom_sf"/>
</dbReference>
<organism evidence="5 6">
    <name type="scientific">Desulfarculus baarsii (strain ATCC 33931 / DSM 2075 / LMG 7858 / VKM B-1802 / 2st14)</name>
    <dbReference type="NCBI Taxonomy" id="644282"/>
    <lineage>
        <taxon>Bacteria</taxon>
        <taxon>Pseudomonadati</taxon>
        <taxon>Thermodesulfobacteriota</taxon>
        <taxon>Desulfarculia</taxon>
        <taxon>Desulfarculales</taxon>
        <taxon>Desulfarculaceae</taxon>
        <taxon>Desulfarculus</taxon>
    </lineage>
</organism>
<dbReference type="RefSeq" id="WP_013258297.1">
    <property type="nucleotide sequence ID" value="NC_014365.1"/>
</dbReference>
<gene>
    <name evidence="5" type="ordered locus">Deba_1476</name>
</gene>
<dbReference type="PANTHER" id="PTHR43080">
    <property type="entry name" value="CBS DOMAIN-CONTAINING PROTEIN CBSX3, MITOCHONDRIAL"/>
    <property type="match status" value="1"/>
</dbReference>
<dbReference type="Pfam" id="PF00571">
    <property type="entry name" value="CBS"/>
    <property type="match status" value="2"/>
</dbReference>
<dbReference type="PANTHER" id="PTHR43080:SF2">
    <property type="entry name" value="CBS DOMAIN-CONTAINING PROTEIN"/>
    <property type="match status" value="1"/>
</dbReference>
<dbReference type="OrthoDB" id="9780653at2"/>
<keyword evidence="6" id="KW-1185">Reference proteome</keyword>
<feature type="domain" description="CBS" evidence="4">
    <location>
        <begin position="7"/>
        <end position="63"/>
    </location>
</feature>
<dbReference type="eggNOG" id="COG0517">
    <property type="taxonomic scope" value="Bacteria"/>
</dbReference>
<evidence type="ECO:0000313" key="5">
    <source>
        <dbReference type="EMBL" id="ADK84844.1"/>
    </source>
</evidence>
<name>E1QH01_DESB2</name>
<sequence>MKVRDRMSSPVQTTTPQASVDSALKMMRERDVRHLPVLEQGRLVGLVTDTELRTAWFPSLLDKLNVNDVMVKHPVTIGADETVYQAARLIHHNRITGLPVLDGGKLVGMITQADILQLLIETLGLLDETSRLDVVLSADEGALERAHAVIAANGGQVISVAQLSAAPARRVYSFRLRQTDVEPIRQALQKAGHQVIS</sequence>
<dbReference type="PROSITE" id="PS51371">
    <property type="entry name" value="CBS"/>
    <property type="match status" value="2"/>
</dbReference>
<dbReference type="KEGG" id="dbr:Deba_1476"/>
<feature type="compositionally biased region" description="Polar residues" evidence="3">
    <location>
        <begin position="9"/>
        <end position="20"/>
    </location>
</feature>
<accession>E1QH01</accession>
<evidence type="ECO:0000256" key="1">
    <source>
        <dbReference type="ARBA" id="ARBA00023122"/>
    </source>
</evidence>
<evidence type="ECO:0000256" key="3">
    <source>
        <dbReference type="SAM" id="MobiDB-lite"/>
    </source>
</evidence>
<feature type="region of interest" description="Disordered" evidence="3">
    <location>
        <begin position="1"/>
        <end position="21"/>
    </location>
</feature>
<dbReference type="EMBL" id="CP002085">
    <property type="protein sequence ID" value="ADK84844.1"/>
    <property type="molecule type" value="Genomic_DNA"/>
</dbReference>
<evidence type="ECO:0000256" key="2">
    <source>
        <dbReference type="PROSITE-ProRule" id="PRU00703"/>
    </source>
</evidence>
<dbReference type="SUPFAM" id="SSF54631">
    <property type="entry name" value="CBS-domain pair"/>
    <property type="match status" value="1"/>
</dbReference>
<dbReference type="SMART" id="SM00116">
    <property type="entry name" value="CBS"/>
    <property type="match status" value="2"/>
</dbReference>
<dbReference type="InterPro" id="IPR051257">
    <property type="entry name" value="Diverse_CBS-Domain"/>
</dbReference>
<evidence type="ECO:0000259" key="4">
    <source>
        <dbReference type="PROSITE" id="PS51371"/>
    </source>
</evidence>
<keyword evidence="1 2" id="KW-0129">CBS domain</keyword>
<dbReference type="Proteomes" id="UP000009047">
    <property type="component" value="Chromosome"/>
</dbReference>
<dbReference type="STRING" id="644282.Deba_1476"/>
<dbReference type="AlphaFoldDB" id="E1QH01"/>